<evidence type="ECO:0000313" key="2">
    <source>
        <dbReference type="Proteomes" id="UP000199028"/>
    </source>
</evidence>
<protein>
    <submittedName>
        <fullName evidence="1">Uncharacterized protein</fullName>
    </submittedName>
</protein>
<dbReference type="EMBL" id="FOFT01000008">
    <property type="protein sequence ID" value="SES00777.1"/>
    <property type="molecule type" value="Genomic_DNA"/>
</dbReference>
<proteinExistence type="predicted"/>
<dbReference type="RefSeq" id="WP_170176189.1">
    <property type="nucleotide sequence ID" value="NZ_FOFT01000008.1"/>
</dbReference>
<organism evidence="1 2">
    <name type="scientific">Lentzea flaviverrucosa</name>
    <dbReference type="NCBI Taxonomy" id="200379"/>
    <lineage>
        <taxon>Bacteria</taxon>
        <taxon>Bacillati</taxon>
        <taxon>Actinomycetota</taxon>
        <taxon>Actinomycetes</taxon>
        <taxon>Pseudonocardiales</taxon>
        <taxon>Pseudonocardiaceae</taxon>
        <taxon>Lentzea</taxon>
    </lineage>
</organism>
<keyword evidence="2" id="KW-1185">Reference proteome</keyword>
<accession>A0A1H9TV28</accession>
<sequence>MKVADLLELAGFAGASITFKIDGERATHRWTVLITYEDLDFRYRRDVDRTVF</sequence>
<evidence type="ECO:0000313" key="1">
    <source>
        <dbReference type="EMBL" id="SES00777.1"/>
    </source>
</evidence>
<name>A0A1H9TV28_9PSEU</name>
<dbReference type="Proteomes" id="UP000199028">
    <property type="component" value="Unassembled WGS sequence"/>
</dbReference>
<dbReference type="AlphaFoldDB" id="A0A1H9TV28"/>
<reference evidence="2" key="1">
    <citation type="submission" date="2016-10" db="EMBL/GenBank/DDBJ databases">
        <authorList>
            <person name="Varghese N."/>
            <person name="Submissions S."/>
        </authorList>
    </citation>
    <scope>NUCLEOTIDE SEQUENCE [LARGE SCALE GENOMIC DNA]</scope>
    <source>
        <strain evidence="2">CGMCC 4.578</strain>
    </source>
</reference>
<gene>
    <name evidence="1" type="ORF">SAMN05216195_108143</name>
</gene>